<proteinExistence type="inferred from homology"/>
<accession>A0ABU9DEI2</accession>
<dbReference type="Gene3D" id="3.40.630.190">
    <property type="entry name" value="LCP protein"/>
    <property type="match status" value="1"/>
</dbReference>
<dbReference type="Pfam" id="PF03816">
    <property type="entry name" value="LytR_cpsA_psr"/>
    <property type="match status" value="1"/>
</dbReference>
<dbReference type="Proteomes" id="UP001469365">
    <property type="component" value="Unassembled WGS sequence"/>
</dbReference>
<gene>
    <name evidence="4" type="ORF">WMW72_00745</name>
</gene>
<reference evidence="4 5" key="1">
    <citation type="submission" date="2024-04" db="EMBL/GenBank/DDBJ databases">
        <title>draft genome sequnece of Paenibacillus filicis.</title>
        <authorList>
            <person name="Kim D.-U."/>
        </authorList>
    </citation>
    <scope>NUCLEOTIDE SEQUENCE [LARGE SCALE GENOMIC DNA]</scope>
    <source>
        <strain evidence="4 5">KACC14197</strain>
    </source>
</reference>
<comment type="similarity">
    <text evidence="1">Belongs to the LytR/CpsA/Psr (LCP) family.</text>
</comment>
<protein>
    <submittedName>
        <fullName evidence="4">LCP family protein</fullName>
    </submittedName>
</protein>
<dbReference type="NCBIfam" id="TIGR00350">
    <property type="entry name" value="lytR_cpsA_psr"/>
    <property type="match status" value="1"/>
</dbReference>
<keyword evidence="5" id="KW-1185">Reference proteome</keyword>
<feature type="region of interest" description="Disordered" evidence="2">
    <location>
        <begin position="351"/>
        <end position="386"/>
    </location>
</feature>
<comment type="caution">
    <text evidence="4">The sequence shown here is derived from an EMBL/GenBank/DDBJ whole genome shotgun (WGS) entry which is preliminary data.</text>
</comment>
<evidence type="ECO:0000256" key="1">
    <source>
        <dbReference type="ARBA" id="ARBA00006068"/>
    </source>
</evidence>
<name>A0ABU9DEI2_9BACL</name>
<evidence type="ECO:0000313" key="5">
    <source>
        <dbReference type="Proteomes" id="UP001469365"/>
    </source>
</evidence>
<dbReference type="EMBL" id="JBBPCC010000001">
    <property type="protein sequence ID" value="MEK8126435.1"/>
    <property type="molecule type" value="Genomic_DNA"/>
</dbReference>
<evidence type="ECO:0000313" key="4">
    <source>
        <dbReference type="EMBL" id="MEK8126435.1"/>
    </source>
</evidence>
<dbReference type="RefSeq" id="WP_341413493.1">
    <property type="nucleotide sequence ID" value="NZ_JBBPCC010000001.1"/>
</dbReference>
<organism evidence="4 5">
    <name type="scientific">Paenibacillus filicis</name>
    <dbReference type="NCBI Taxonomy" id="669464"/>
    <lineage>
        <taxon>Bacteria</taxon>
        <taxon>Bacillati</taxon>
        <taxon>Bacillota</taxon>
        <taxon>Bacilli</taxon>
        <taxon>Bacillales</taxon>
        <taxon>Paenibacillaceae</taxon>
        <taxon>Paenibacillus</taxon>
    </lineage>
</organism>
<dbReference type="PANTHER" id="PTHR33392:SF6">
    <property type="entry name" value="POLYISOPRENYL-TEICHOIC ACID--PEPTIDOGLYCAN TEICHOIC ACID TRANSFERASE TAGU"/>
    <property type="match status" value="1"/>
</dbReference>
<evidence type="ECO:0000259" key="3">
    <source>
        <dbReference type="Pfam" id="PF03816"/>
    </source>
</evidence>
<feature type="compositionally biased region" description="Basic and acidic residues" evidence="2">
    <location>
        <begin position="352"/>
        <end position="361"/>
    </location>
</feature>
<sequence>MSMSRPRKPKNRKTLRNTLVTLAIIGAGALSYAGYLLHKADTALEQMALPKDSISQSRPETTGDSKQLKPMSFLLAGVDSREGSGGSMNTDVLMMVSLNPERRSATVVSIPRDFEMKPTEFGISNQKANYYYAYYNNKDKTTSLSKTRELFGSMFNVPLDYMAVIDFDGFRELVDELKGLEVNVDMDMRYVDAYDGTNINLKKGPQTLDGKNTLDFLRYRKSNRGTDESSDIARNERQQIVLDKLLGKLTSLGGITQWGGILDIAGRNVKTDIPVDTLRNFILSFQKLKPDHIEFIHMDGRWDSPYIVIKEEDLTAAIASLRTQLGLPSDTASSGIGSTVTGSTYKNLSKKFGIDPAEKKPSSSSSSSRSPGTTGSTETIRTGGSR</sequence>
<dbReference type="InterPro" id="IPR050922">
    <property type="entry name" value="LytR/CpsA/Psr_CW_biosynth"/>
</dbReference>
<feature type="domain" description="Cell envelope-related transcriptional attenuator" evidence="3">
    <location>
        <begin position="89"/>
        <end position="250"/>
    </location>
</feature>
<feature type="compositionally biased region" description="Low complexity" evidence="2">
    <location>
        <begin position="362"/>
        <end position="377"/>
    </location>
</feature>
<dbReference type="InterPro" id="IPR004474">
    <property type="entry name" value="LytR_CpsA_psr"/>
</dbReference>
<dbReference type="PANTHER" id="PTHR33392">
    <property type="entry name" value="POLYISOPRENYL-TEICHOIC ACID--PEPTIDOGLYCAN TEICHOIC ACID TRANSFERASE TAGU"/>
    <property type="match status" value="1"/>
</dbReference>
<evidence type="ECO:0000256" key="2">
    <source>
        <dbReference type="SAM" id="MobiDB-lite"/>
    </source>
</evidence>